<comment type="caution">
    <text evidence="5">The sequence shown here is derived from an EMBL/GenBank/DDBJ whole genome shotgun (WGS) entry which is preliminary data.</text>
</comment>
<gene>
    <name evidence="5" type="ORF">GCM10009655_21620</name>
</gene>
<dbReference type="PANTHER" id="PTHR43875:SF15">
    <property type="entry name" value="TREHALOSE IMPORT ATP-BINDING PROTEIN SUGC"/>
    <property type="match status" value="1"/>
</dbReference>
<evidence type="ECO:0000256" key="1">
    <source>
        <dbReference type="ARBA" id="ARBA00022475"/>
    </source>
</evidence>
<dbReference type="InterPro" id="IPR013611">
    <property type="entry name" value="Transp-assoc_OB_typ2"/>
</dbReference>
<feature type="domain" description="Transport-associated OB type 2" evidence="4">
    <location>
        <begin position="118"/>
        <end position="187"/>
    </location>
</feature>
<dbReference type="InterPro" id="IPR008995">
    <property type="entry name" value="Mo/tungstate-bd_C_term_dom"/>
</dbReference>
<proteinExistence type="predicted"/>
<dbReference type="InterPro" id="IPR027417">
    <property type="entry name" value="P-loop_NTPase"/>
</dbReference>
<keyword evidence="3" id="KW-0472">Membrane</keyword>
<dbReference type="Pfam" id="PF08402">
    <property type="entry name" value="TOBE_2"/>
    <property type="match status" value="1"/>
</dbReference>
<keyword evidence="1" id="KW-1003">Cell membrane</keyword>
<dbReference type="EMBL" id="BAAAKW010000034">
    <property type="protein sequence ID" value="GAA1221737.1"/>
    <property type="molecule type" value="Genomic_DNA"/>
</dbReference>
<keyword evidence="2" id="KW-1278">Translocase</keyword>
<dbReference type="Gene3D" id="3.40.50.300">
    <property type="entry name" value="P-loop containing nucleotide triphosphate hydrolases"/>
    <property type="match status" value="1"/>
</dbReference>
<evidence type="ECO:0000313" key="6">
    <source>
        <dbReference type="Proteomes" id="UP001500943"/>
    </source>
</evidence>
<dbReference type="InterPro" id="IPR047641">
    <property type="entry name" value="ABC_transpr_MalK/UgpC-like"/>
</dbReference>
<evidence type="ECO:0000256" key="2">
    <source>
        <dbReference type="ARBA" id="ARBA00022967"/>
    </source>
</evidence>
<dbReference type="Proteomes" id="UP001500943">
    <property type="component" value="Unassembled WGS sequence"/>
</dbReference>
<sequence length="197" mass="20100">MLLDEPFSALDTGLREQTRAAVITALERSGTTTVLVTHDQEEALSFGDGVAVMMRGSLPQSGSPESVFGNPGTAEIAALMGSIVLLPAVRFGNEIDSALGRISVRHDRSAGAESVSAMVRPSQVSLSVDLTHGSALVTGVRYIGPTAVVSLRTLGDPPIALSLAIPALQAQSLAVGAVVGLKVDGGAVLYSASATIH</sequence>
<name>A0ABN1VSL9_9MICO</name>
<reference evidence="5 6" key="1">
    <citation type="journal article" date="2019" name="Int. J. Syst. Evol. Microbiol.">
        <title>The Global Catalogue of Microorganisms (GCM) 10K type strain sequencing project: providing services to taxonomists for standard genome sequencing and annotation.</title>
        <authorList>
            <consortium name="The Broad Institute Genomics Platform"/>
            <consortium name="The Broad Institute Genome Sequencing Center for Infectious Disease"/>
            <person name="Wu L."/>
            <person name="Ma J."/>
        </authorList>
    </citation>
    <scope>NUCLEOTIDE SEQUENCE [LARGE SCALE GENOMIC DNA]</scope>
    <source>
        <strain evidence="5 6">JCM 12762</strain>
    </source>
</reference>
<dbReference type="SUPFAM" id="SSF50331">
    <property type="entry name" value="MOP-like"/>
    <property type="match status" value="1"/>
</dbReference>
<evidence type="ECO:0000259" key="4">
    <source>
        <dbReference type="Pfam" id="PF08402"/>
    </source>
</evidence>
<dbReference type="SUPFAM" id="SSF52540">
    <property type="entry name" value="P-loop containing nucleoside triphosphate hydrolases"/>
    <property type="match status" value="1"/>
</dbReference>
<evidence type="ECO:0000313" key="5">
    <source>
        <dbReference type="EMBL" id="GAA1221737.1"/>
    </source>
</evidence>
<dbReference type="PANTHER" id="PTHR43875">
    <property type="entry name" value="MALTODEXTRIN IMPORT ATP-BINDING PROTEIN MSMX"/>
    <property type="match status" value="1"/>
</dbReference>
<organism evidence="5 6">
    <name type="scientific">Rhodoglobus aureus</name>
    <dbReference type="NCBI Taxonomy" id="191497"/>
    <lineage>
        <taxon>Bacteria</taxon>
        <taxon>Bacillati</taxon>
        <taxon>Actinomycetota</taxon>
        <taxon>Actinomycetes</taxon>
        <taxon>Micrococcales</taxon>
        <taxon>Microbacteriaceae</taxon>
        <taxon>Rhodoglobus</taxon>
    </lineage>
</organism>
<evidence type="ECO:0000256" key="3">
    <source>
        <dbReference type="ARBA" id="ARBA00023136"/>
    </source>
</evidence>
<protein>
    <recommendedName>
        <fullName evidence="4">Transport-associated OB type 2 domain-containing protein</fullName>
    </recommendedName>
</protein>
<accession>A0ABN1VSL9</accession>
<keyword evidence="6" id="KW-1185">Reference proteome</keyword>